<dbReference type="GO" id="GO:0003676">
    <property type="term" value="F:nucleic acid binding"/>
    <property type="evidence" value="ECO:0007669"/>
    <property type="project" value="InterPro"/>
</dbReference>
<organism evidence="2 3">
    <name type="scientific">Corallococcus llansteffanensis</name>
    <dbReference type="NCBI Taxonomy" id="2316731"/>
    <lineage>
        <taxon>Bacteria</taxon>
        <taxon>Pseudomonadati</taxon>
        <taxon>Myxococcota</taxon>
        <taxon>Myxococcia</taxon>
        <taxon>Myxococcales</taxon>
        <taxon>Cystobacterineae</taxon>
        <taxon>Myxococcaceae</taxon>
        <taxon>Corallococcus</taxon>
    </lineage>
</organism>
<proteinExistence type="predicted"/>
<evidence type="ECO:0000313" key="2">
    <source>
        <dbReference type="EMBL" id="RKH35731.1"/>
    </source>
</evidence>
<dbReference type="InterPro" id="IPR036397">
    <property type="entry name" value="RNaseH_sf"/>
</dbReference>
<evidence type="ECO:0000259" key="1">
    <source>
        <dbReference type="Pfam" id="PF13358"/>
    </source>
</evidence>
<dbReference type="InterPro" id="IPR038717">
    <property type="entry name" value="Tc1-like_DDE_dom"/>
</dbReference>
<dbReference type="Proteomes" id="UP000272888">
    <property type="component" value="Unassembled WGS sequence"/>
</dbReference>
<evidence type="ECO:0000313" key="3">
    <source>
        <dbReference type="Proteomes" id="UP000272888"/>
    </source>
</evidence>
<feature type="domain" description="Tc1-like transposase DDE" evidence="1">
    <location>
        <begin position="110"/>
        <end position="253"/>
    </location>
</feature>
<comment type="caution">
    <text evidence="2">The sequence shown here is derived from an EMBL/GenBank/DDBJ whole genome shotgun (WGS) entry which is preliminary data.</text>
</comment>
<dbReference type="EMBL" id="RAWB01001045">
    <property type="protein sequence ID" value="RKH35731.1"/>
    <property type="molecule type" value="Genomic_DNA"/>
</dbReference>
<protein>
    <submittedName>
        <fullName evidence="2">IS630 family transposase</fullName>
    </submittedName>
</protein>
<dbReference type="Pfam" id="PF13358">
    <property type="entry name" value="DDE_3"/>
    <property type="match status" value="1"/>
</dbReference>
<gene>
    <name evidence="2" type="ORF">D7V93_43210</name>
</gene>
<dbReference type="NCBIfam" id="NF033545">
    <property type="entry name" value="transpos_IS630"/>
    <property type="match status" value="1"/>
</dbReference>
<dbReference type="InterPro" id="IPR047655">
    <property type="entry name" value="Transpos_IS630-like"/>
</dbReference>
<keyword evidence="3" id="KW-1185">Reference proteome</keyword>
<dbReference type="RefSeq" id="WP_120648691.1">
    <property type="nucleotide sequence ID" value="NZ_RAWB01001045.1"/>
</dbReference>
<reference evidence="3" key="1">
    <citation type="submission" date="2018-09" db="EMBL/GenBank/DDBJ databases">
        <authorList>
            <person name="Livingstone P.G."/>
            <person name="Whitworth D.E."/>
        </authorList>
    </citation>
    <scope>NUCLEOTIDE SEQUENCE [LARGE SCALE GENOMIC DNA]</scope>
    <source>
        <strain evidence="3">CA051B</strain>
    </source>
</reference>
<name>A0A3A8N0Q9_9BACT</name>
<sequence>MLLVLAAHRGSPPLQLVEVEQLACCEPAGVGLHMTQWSTRSLARVARERGIAPTLSHSTVALILKHAELQPHRSRYWKTPTLDEDFRQKAAAVLWCYERAQALAQRGEVVLCVDEKPNIQVLERRCPTLPGRPGLIERREFEYVRHGTVNFLALLVVHAGTMRGWCLEKNDGACLRAVLPQLLHPYRKARRVHLIWDGGSSHIAQDTRELLRRYHHVRVLVTPPHASWLNQAELLLRAFSARYLQRGGWKRRSDFVAHLDASWPEYNLLYAHPFTWLWTRAKMHDWFERHRR</sequence>
<dbReference type="Gene3D" id="3.30.420.10">
    <property type="entry name" value="Ribonuclease H-like superfamily/Ribonuclease H"/>
    <property type="match status" value="1"/>
</dbReference>
<accession>A0A3A8N0Q9</accession>
<dbReference type="AlphaFoldDB" id="A0A3A8N0Q9"/>